<evidence type="ECO:0000313" key="5">
    <source>
        <dbReference type="Proteomes" id="UP000533017"/>
    </source>
</evidence>
<proteinExistence type="predicted"/>
<accession>A0ABX2S633</accession>
<dbReference type="Pfam" id="PF13692">
    <property type="entry name" value="Glyco_trans_1_4"/>
    <property type="match status" value="1"/>
</dbReference>
<evidence type="ECO:0000256" key="2">
    <source>
        <dbReference type="ARBA" id="ARBA00022679"/>
    </source>
</evidence>
<dbReference type="Proteomes" id="UP000533017">
    <property type="component" value="Unassembled WGS sequence"/>
</dbReference>
<dbReference type="SUPFAM" id="SSF53756">
    <property type="entry name" value="UDP-Glycosyltransferase/glycogen phosphorylase"/>
    <property type="match status" value="1"/>
</dbReference>
<keyword evidence="1 4" id="KW-0328">Glycosyltransferase</keyword>
<feature type="compositionally biased region" description="Basic and acidic residues" evidence="3">
    <location>
        <begin position="371"/>
        <end position="382"/>
    </location>
</feature>
<dbReference type="Gene3D" id="3.40.50.2000">
    <property type="entry name" value="Glycogen Phosphorylase B"/>
    <property type="match status" value="1"/>
</dbReference>
<name>A0ABX2S633_9ACTN</name>
<comment type="caution">
    <text evidence="4">The sequence shown here is derived from an EMBL/GenBank/DDBJ whole genome shotgun (WGS) entry which is preliminary data.</text>
</comment>
<evidence type="ECO:0000313" key="4">
    <source>
        <dbReference type="EMBL" id="NYH85040.1"/>
    </source>
</evidence>
<dbReference type="RefSeq" id="WP_092885140.1">
    <property type="nucleotide sequence ID" value="NZ_FOOI01000011.1"/>
</dbReference>
<keyword evidence="5" id="KW-1185">Reference proteome</keyword>
<evidence type="ECO:0000256" key="1">
    <source>
        <dbReference type="ARBA" id="ARBA00022676"/>
    </source>
</evidence>
<keyword evidence="2 4" id="KW-0808">Transferase</keyword>
<evidence type="ECO:0000256" key="3">
    <source>
        <dbReference type="SAM" id="MobiDB-lite"/>
    </source>
</evidence>
<feature type="compositionally biased region" description="Basic residues" evidence="3">
    <location>
        <begin position="383"/>
        <end position="399"/>
    </location>
</feature>
<dbReference type="EC" id="2.4.-.-" evidence="4"/>
<dbReference type="PANTHER" id="PTHR12526">
    <property type="entry name" value="GLYCOSYLTRANSFERASE"/>
    <property type="match status" value="1"/>
</dbReference>
<gene>
    <name evidence="4" type="ORF">FHR37_003891</name>
</gene>
<dbReference type="EMBL" id="JACBZA010000001">
    <property type="protein sequence ID" value="NYH85040.1"/>
    <property type="molecule type" value="Genomic_DNA"/>
</dbReference>
<organism evidence="4 5">
    <name type="scientific">Actinopolymorpha cephalotaxi</name>
    <dbReference type="NCBI Taxonomy" id="504797"/>
    <lineage>
        <taxon>Bacteria</taxon>
        <taxon>Bacillati</taxon>
        <taxon>Actinomycetota</taxon>
        <taxon>Actinomycetes</taxon>
        <taxon>Propionibacteriales</taxon>
        <taxon>Actinopolymorphaceae</taxon>
        <taxon>Actinopolymorpha</taxon>
    </lineage>
</organism>
<dbReference type="GO" id="GO:0016757">
    <property type="term" value="F:glycosyltransferase activity"/>
    <property type="evidence" value="ECO:0007669"/>
    <property type="project" value="UniProtKB-KW"/>
</dbReference>
<reference evidence="4 5" key="1">
    <citation type="submission" date="2020-07" db="EMBL/GenBank/DDBJ databases">
        <title>Sequencing the genomes of 1000 actinobacteria strains.</title>
        <authorList>
            <person name="Klenk H.-P."/>
        </authorList>
    </citation>
    <scope>NUCLEOTIDE SEQUENCE [LARGE SCALE GENOMIC DNA]</scope>
    <source>
        <strain evidence="4 5">DSM 45117</strain>
    </source>
</reference>
<sequence>MAGRAAGPCVIVFFAGSAYDGVAGTDRHLADELSRQRPVLYVEPPCSVLTPLLRARPVAAIRASSMRSPALREERPGLWRLVPRVLPGAQRPGMHHVTTRWTRAKVRRAAARIGQPVTAAIATVSEDLLDAVAGVPTMYFVTDDGAAGAELLGLPRRRLLAAERRQAEAADVLAVVSPVLRERFAAMGLDAAVVPNGCSPDAYEGVDEAPWPDDVPRFDRPAAGFVGNLNGRLDLDLLEGVADAGHPLLLVGPRQPSCPAERFAALTARPNVVWTGMRPHTELPRYLRAITVGLTPYVLNDFNRASFPLKTLEYLAAGRAVVSTALPATDWLREDAEGAALIRVESSREAFVKAVGDELAAAAESGNTEPGKPEQNKGEHSMAGRRRAYAARHDWKHRAREIAGLLDQVGGPRDSGDQARSGR</sequence>
<dbReference type="PANTHER" id="PTHR12526:SF510">
    <property type="entry name" value="D-INOSITOL 3-PHOSPHATE GLYCOSYLTRANSFERASE"/>
    <property type="match status" value="1"/>
</dbReference>
<feature type="region of interest" description="Disordered" evidence="3">
    <location>
        <begin position="362"/>
        <end position="423"/>
    </location>
</feature>
<protein>
    <submittedName>
        <fullName evidence="4">Teichuronic acid biosynthesis glycosyltransferase TuaH</fullName>
        <ecNumber evidence="4">2.4.-.-</ecNumber>
    </submittedName>
</protein>